<geneLocation type="plasmid" evidence="2 3">
    <name>p1821L02</name>
</geneLocation>
<dbReference type="AlphaFoldDB" id="A0A518V227"/>
<dbReference type="InterPro" id="IPR007492">
    <property type="entry name" value="LytTR_DNA-bd_dom"/>
</dbReference>
<keyword evidence="3" id="KW-1185">Reference proteome</keyword>
<evidence type="ECO:0000313" key="2">
    <source>
        <dbReference type="EMBL" id="QDX91038.1"/>
    </source>
</evidence>
<accession>A0A518V227</accession>
<dbReference type="Pfam" id="PF04397">
    <property type="entry name" value="LytTR"/>
    <property type="match status" value="1"/>
</dbReference>
<reference evidence="2 3" key="1">
    <citation type="submission" date="2018-11" db="EMBL/GenBank/DDBJ databases">
        <title>Phylogenetic determinants of toxin gene distribution in genomes of Brevibacillus laterosporus.</title>
        <authorList>
            <person name="Glare T.R."/>
            <person name="Durrant A."/>
            <person name="Berry C."/>
            <person name="Palma L."/>
            <person name="Ormskirk M."/>
            <person name="Cox M.O."/>
        </authorList>
    </citation>
    <scope>NUCLEOTIDE SEQUENCE [LARGE SCALE GENOMIC DNA]</scope>
    <source>
        <strain evidence="2 3">1821L</strain>
        <plasmid evidence="2 3">p1821L02</plasmid>
    </source>
</reference>
<keyword evidence="2" id="KW-0614">Plasmid</keyword>
<dbReference type="GO" id="GO:0003677">
    <property type="term" value="F:DNA binding"/>
    <property type="evidence" value="ECO:0007669"/>
    <property type="project" value="InterPro"/>
</dbReference>
<sequence>MTMFSGIRFGTNEIEDFKIEEVNKVDLFRPKNSKNGILQYHTNKGKFLGLTTLEDVGQKWEKFGFMQLDPVNVVNINAIKYIVDDSFSIRVYFEDGSYAEVSRPKYKKIEHLGIPKRDRPD</sequence>
<dbReference type="EMBL" id="CP033462">
    <property type="protein sequence ID" value="QDX91038.1"/>
    <property type="molecule type" value="Genomic_DNA"/>
</dbReference>
<name>A0A518V227_BRELA</name>
<organism evidence="2 3">
    <name type="scientific">Brevibacillus laterosporus</name>
    <name type="common">Bacillus laterosporus</name>
    <dbReference type="NCBI Taxonomy" id="1465"/>
    <lineage>
        <taxon>Bacteria</taxon>
        <taxon>Bacillati</taxon>
        <taxon>Bacillota</taxon>
        <taxon>Bacilli</taxon>
        <taxon>Bacillales</taxon>
        <taxon>Paenibacillaceae</taxon>
        <taxon>Brevibacillus</taxon>
    </lineage>
</organism>
<feature type="domain" description="HTH LytTR-type" evidence="1">
    <location>
        <begin position="22"/>
        <end position="110"/>
    </location>
</feature>
<gene>
    <name evidence="2" type="ORF">EEL30_00725</name>
</gene>
<dbReference type="Gene3D" id="2.40.50.1020">
    <property type="entry name" value="LytTr DNA-binding domain"/>
    <property type="match status" value="1"/>
</dbReference>
<protein>
    <recommendedName>
        <fullName evidence="1">HTH LytTR-type domain-containing protein</fullName>
    </recommendedName>
</protein>
<proteinExistence type="predicted"/>
<evidence type="ECO:0000259" key="1">
    <source>
        <dbReference type="Pfam" id="PF04397"/>
    </source>
</evidence>
<dbReference type="Proteomes" id="UP000319432">
    <property type="component" value="Plasmid p1821L02"/>
</dbReference>
<dbReference type="OrthoDB" id="9873672at2"/>
<evidence type="ECO:0000313" key="3">
    <source>
        <dbReference type="Proteomes" id="UP000319432"/>
    </source>
</evidence>